<feature type="transmembrane region" description="Helical" evidence="1">
    <location>
        <begin position="183"/>
        <end position="212"/>
    </location>
</feature>
<proteinExistence type="predicted"/>
<sequence>MSTADRLGETARAYLPERGDPTWYVLGLALVLFVGFSVYLSLLYRSFWLTGADFGSYVHMFETTLGGSGFLEQGKYTVRGPDSSYWGGHFTATLLAFLPIYALVPSPYTLLVIKSALLAASIPMLWVLAREHIDSDRIAGLLTASYALNPFLWSAWLFDFQEQILLPLLLFAAYYTYAQRRYVAFLAFLTLSLFTNEFVTLLAGGFLVGLAVASYRGGRLRAEAWVFGAAGGILVAARAIAGWAIGQYSETSGLPTDVIAAPLQAYVEGSRVGLGRLIEIVLANPTLIVDSIAVDVLDKATFLVLLLIPVLFVAAVDEVSLGALVPFFGFAWVFAGRDVYYTFGAHYPLYLLPFVYIGAVRVLAWLDLDATIEREDVRASARTVLSGLLVLVLVANLVVGVGMAAQKDAVPTTNDHTETLHEGIGAIPANASVLTQNDVFPHVADRENATFTANRTLFYRYQRANERPEPEYILLDTRLETQRVEWAQPIRQIYLDQFGDTYGLRHYEDEVWVFQRGYNGSPSGLSGSYAVEPRTYEPNDFIPNDALTIDGQLVGSGGAEGIYYWYGPGTMLPPGEYTATFRVNATSETSQPVANLEVAAGVTPRRVANETVTNTDGTENVTVEFSLDRMESNVEFRAVRAGGEGRLALENVTVASREAVGDTNGTTANGSA</sequence>
<organism evidence="2 3">
    <name type="scientific">Halococcus salifodinae DSM 8989</name>
    <dbReference type="NCBI Taxonomy" id="1227456"/>
    <lineage>
        <taxon>Archaea</taxon>
        <taxon>Methanobacteriati</taxon>
        <taxon>Methanobacteriota</taxon>
        <taxon>Stenosarchaea group</taxon>
        <taxon>Halobacteria</taxon>
        <taxon>Halobacteriales</taxon>
        <taxon>Halococcaceae</taxon>
        <taxon>Halococcus</taxon>
    </lineage>
</organism>
<protein>
    <recommendedName>
        <fullName evidence="4">DUF2079 domain-containing protein</fullName>
    </recommendedName>
</protein>
<feature type="transmembrane region" description="Helical" evidence="1">
    <location>
        <begin position="150"/>
        <end position="177"/>
    </location>
</feature>
<keyword evidence="3" id="KW-1185">Reference proteome</keyword>
<dbReference type="Proteomes" id="UP000011625">
    <property type="component" value="Unassembled WGS sequence"/>
</dbReference>
<dbReference type="RefSeq" id="WP_005043435.1">
    <property type="nucleotide sequence ID" value="NZ_AOME01000054.1"/>
</dbReference>
<evidence type="ECO:0000256" key="1">
    <source>
        <dbReference type="SAM" id="Phobius"/>
    </source>
</evidence>
<keyword evidence="1" id="KW-0472">Membrane</keyword>
<feature type="transmembrane region" description="Helical" evidence="1">
    <location>
        <begin position="110"/>
        <end position="129"/>
    </location>
</feature>
<feature type="transmembrane region" description="Helical" evidence="1">
    <location>
        <begin position="302"/>
        <end position="335"/>
    </location>
</feature>
<comment type="caution">
    <text evidence="2">The sequence shown here is derived from an EMBL/GenBank/DDBJ whole genome shotgun (WGS) entry which is preliminary data.</text>
</comment>
<dbReference type="InterPro" id="IPR018650">
    <property type="entry name" value="STSV1_Orf64"/>
</dbReference>
<gene>
    <name evidence="2" type="ORF">C450_11313</name>
</gene>
<keyword evidence="1" id="KW-0812">Transmembrane</keyword>
<evidence type="ECO:0000313" key="3">
    <source>
        <dbReference type="Proteomes" id="UP000011625"/>
    </source>
</evidence>
<dbReference type="STRING" id="1227456.C450_11313"/>
<dbReference type="EMBL" id="AOME01000054">
    <property type="protein sequence ID" value="EMA52682.1"/>
    <property type="molecule type" value="Genomic_DNA"/>
</dbReference>
<reference evidence="2 3" key="1">
    <citation type="journal article" date="2014" name="PLoS Genet.">
        <title>Phylogenetically driven sequencing of extremely halophilic archaea reveals strategies for static and dynamic osmo-response.</title>
        <authorList>
            <person name="Becker E.A."/>
            <person name="Seitzer P.M."/>
            <person name="Tritt A."/>
            <person name="Larsen D."/>
            <person name="Krusor M."/>
            <person name="Yao A.I."/>
            <person name="Wu D."/>
            <person name="Madern D."/>
            <person name="Eisen J.A."/>
            <person name="Darling A.E."/>
            <person name="Facciotti M.T."/>
        </authorList>
    </citation>
    <scope>NUCLEOTIDE SEQUENCE [LARGE SCALE GENOMIC DNA]</scope>
    <source>
        <strain evidence="2 3">DSM 8989</strain>
    </source>
</reference>
<name>M0N418_9EURY</name>
<feature type="transmembrane region" description="Helical" evidence="1">
    <location>
        <begin position="224"/>
        <end position="245"/>
    </location>
</feature>
<evidence type="ECO:0000313" key="2">
    <source>
        <dbReference type="EMBL" id="EMA52682.1"/>
    </source>
</evidence>
<dbReference type="OrthoDB" id="44002at2157"/>
<evidence type="ECO:0008006" key="4">
    <source>
        <dbReference type="Google" id="ProtNLM"/>
    </source>
</evidence>
<keyword evidence="1" id="KW-1133">Transmembrane helix</keyword>
<dbReference type="Pfam" id="PF09852">
    <property type="entry name" value="DUF2079"/>
    <property type="match status" value="1"/>
</dbReference>
<feature type="transmembrane region" description="Helical" evidence="1">
    <location>
        <begin position="85"/>
        <end position="104"/>
    </location>
</feature>
<dbReference type="AlphaFoldDB" id="M0N418"/>
<dbReference type="PATRIC" id="fig|1227456.3.peg.2297"/>
<feature type="transmembrane region" description="Helical" evidence="1">
    <location>
        <begin position="347"/>
        <end position="364"/>
    </location>
</feature>
<accession>M0N418</accession>
<feature type="transmembrane region" description="Helical" evidence="1">
    <location>
        <begin position="384"/>
        <end position="405"/>
    </location>
</feature>
<feature type="transmembrane region" description="Helical" evidence="1">
    <location>
        <begin position="23"/>
        <end position="44"/>
    </location>
</feature>